<dbReference type="SUPFAM" id="SSF55961">
    <property type="entry name" value="Bet v1-like"/>
    <property type="match status" value="1"/>
</dbReference>
<protein>
    <recommendedName>
        <fullName evidence="1">START domain-containing protein</fullName>
    </recommendedName>
</protein>
<sequence>MSCRDSVQIPDDRDFVAFREECESDRDWKVSYSKGSVSVWVRAGGSESCVQSIKCRMECREVAAATLYDVLHDSEYRSKWDSNVIESFDIGRLTANADVGYYAWKCPKPLKNRDVVTLRSWLPMGDDFIIMNYSVKHPVSATGRPIGCLWGAYGVPTGSGR</sequence>
<dbReference type="InterPro" id="IPR002913">
    <property type="entry name" value="START_lipid-bd_dom"/>
</dbReference>
<name>A0A8C3KZ16_CHRPC</name>
<reference evidence="2" key="2">
    <citation type="submission" date="2025-09" db="UniProtKB">
        <authorList>
            <consortium name="Ensembl"/>
        </authorList>
    </citation>
    <scope>IDENTIFICATION</scope>
</reference>
<reference evidence="2" key="1">
    <citation type="submission" date="2025-08" db="UniProtKB">
        <authorList>
            <consortium name="Ensembl"/>
        </authorList>
    </citation>
    <scope>IDENTIFICATION</scope>
</reference>
<dbReference type="Proteomes" id="UP000694543">
    <property type="component" value="Unplaced"/>
</dbReference>
<dbReference type="PANTHER" id="PTHR19308">
    <property type="entry name" value="PHOSPHATIDYLCHOLINE TRANSFER PROTEIN"/>
    <property type="match status" value="1"/>
</dbReference>
<evidence type="ECO:0000259" key="1">
    <source>
        <dbReference type="PROSITE" id="PS50848"/>
    </source>
</evidence>
<organism evidence="2 3">
    <name type="scientific">Chrysolophus pictus</name>
    <name type="common">Golden pheasant</name>
    <name type="synonym">Phasianus pictus</name>
    <dbReference type="NCBI Taxonomy" id="9089"/>
    <lineage>
        <taxon>Eukaryota</taxon>
        <taxon>Metazoa</taxon>
        <taxon>Chordata</taxon>
        <taxon>Craniata</taxon>
        <taxon>Vertebrata</taxon>
        <taxon>Euteleostomi</taxon>
        <taxon>Archelosauria</taxon>
        <taxon>Archosauria</taxon>
        <taxon>Dinosauria</taxon>
        <taxon>Saurischia</taxon>
        <taxon>Theropoda</taxon>
        <taxon>Coelurosauria</taxon>
        <taxon>Aves</taxon>
        <taxon>Neognathae</taxon>
        <taxon>Galloanserae</taxon>
        <taxon>Galliformes</taxon>
        <taxon>Phasianidae</taxon>
        <taxon>Phasianinae</taxon>
        <taxon>Chrysolophus</taxon>
    </lineage>
</organism>
<dbReference type="Gene3D" id="3.30.530.20">
    <property type="match status" value="1"/>
</dbReference>
<keyword evidence="3" id="KW-1185">Reference proteome</keyword>
<feature type="domain" description="START" evidence="1">
    <location>
        <begin position="28"/>
        <end position="161"/>
    </location>
</feature>
<dbReference type="AlphaFoldDB" id="A0A8C3KZ16"/>
<dbReference type="PROSITE" id="PS50848">
    <property type="entry name" value="START"/>
    <property type="match status" value="1"/>
</dbReference>
<dbReference type="GO" id="GO:0008289">
    <property type="term" value="F:lipid binding"/>
    <property type="evidence" value="ECO:0007669"/>
    <property type="project" value="InterPro"/>
</dbReference>
<dbReference type="PANTHER" id="PTHR19308:SF7">
    <property type="entry name" value="START DOMAIN-CONTAINING PROTEIN 10"/>
    <property type="match status" value="1"/>
</dbReference>
<dbReference type="InterPro" id="IPR023393">
    <property type="entry name" value="START-like_dom_sf"/>
</dbReference>
<dbReference type="InterPro" id="IPR051213">
    <property type="entry name" value="START_lipid_transfer"/>
</dbReference>
<dbReference type="Ensembl" id="ENSCPIT00010002592.1">
    <property type="protein sequence ID" value="ENSCPIP00010002209.1"/>
    <property type="gene ID" value="ENSCPIG00010001716.1"/>
</dbReference>
<evidence type="ECO:0000313" key="3">
    <source>
        <dbReference type="Proteomes" id="UP000694543"/>
    </source>
</evidence>
<accession>A0A8C3KZ16</accession>
<evidence type="ECO:0000313" key="2">
    <source>
        <dbReference type="Ensembl" id="ENSCPIP00010002209.1"/>
    </source>
</evidence>
<proteinExistence type="predicted"/>
<dbReference type="GO" id="GO:0005737">
    <property type="term" value="C:cytoplasm"/>
    <property type="evidence" value="ECO:0007669"/>
    <property type="project" value="UniProtKB-ARBA"/>
</dbReference>
<dbReference type="Pfam" id="PF01852">
    <property type="entry name" value="START"/>
    <property type="match status" value="1"/>
</dbReference>